<keyword evidence="1" id="KW-0472">Membrane</keyword>
<sequence>MMAVPRAFLVAFSAAMYCTLYSGPIDVALFFITSTIPVSSLPLEQVFAELLGYLPSEEVAKGILGFLFFTFIIIQLLREKRARNGTSRWDGPGKVLLFPCRTWHVRMRPRLHIFSYPYLTVGIPIGFEGISGGLVSVGGCQDKQGFSTWPLSWLRSWFSLGPRLTKGWFTVDASDYLERGGSKLGLRGKLIQYLRQQRVNPATYPYAYLVTAPRFLGYHFNPVSFWYLYDVDKHLAAMILEVNNTFDERRMYFLDHYHNRGSNEAQKSNTSHAKFKGSWRKDFHVSPFNSRDGLYTLEASDPLGTGSVSNMINLVSTEGRSKLQAKLVSRAPAIDPDTMTAYGKFGFLASWWWVGFVTFPLILKEAVALFFRRRLRVWLKPEPLKESIGRRANTMEQQLEPLFRRYLQHVVEQLDTPLSVKYIASGISQNTTEWMHSPAVREEDGTVDELEFKVLSPEFYTKVVSYMDNEEAFSSELDKRCTVWVSNRDLLQKLATKKPPPEVNLSSFVEWAYLGIIRQLRVRNTSTAIFWARALLAVETPASFMDAYVLGHESARTRATYRRCALKLLLADRIALGFTPLLAAYRLLVQGLFAWFISCATVMAWKERGINTEPS</sequence>
<dbReference type="Proteomes" id="UP001304895">
    <property type="component" value="Unassembled WGS sequence"/>
</dbReference>
<reference evidence="2" key="2">
    <citation type="submission" date="2023-05" db="EMBL/GenBank/DDBJ databases">
        <authorList>
            <consortium name="Lawrence Berkeley National Laboratory"/>
            <person name="Steindorff A."/>
            <person name="Hensen N."/>
            <person name="Bonometti L."/>
            <person name="Westerberg I."/>
            <person name="Brannstrom I.O."/>
            <person name="Guillou S."/>
            <person name="Cros-Aarteil S."/>
            <person name="Calhoun S."/>
            <person name="Haridas S."/>
            <person name="Kuo A."/>
            <person name="Mondo S."/>
            <person name="Pangilinan J."/>
            <person name="Riley R."/>
            <person name="Labutti K."/>
            <person name="Andreopoulos B."/>
            <person name="Lipzen A."/>
            <person name="Chen C."/>
            <person name="Yanf M."/>
            <person name="Daum C."/>
            <person name="Ng V."/>
            <person name="Clum A."/>
            <person name="Ohm R."/>
            <person name="Martin F."/>
            <person name="Silar P."/>
            <person name="Natvig D."/>
            <person name="Lalanne C."/>
            <person name="Gautier V."/>
            <person name="Ament-Velasquez S.L."/>
            <person name="Kruys A."/>
            <person name="Hutchinson M.I."/>
            <person name="Powell A.J."/>
            <person name="Barry K."/>
            <person name="Miller A.N."/>
            <person name="Grigoriev I.V."/>
            <person name="Debuchy R."/>
            <person name="Gladieux P."/>
            <person name="Thoren M.H."/>
            <person name="Johannesson H."/>
        </authorList>
    </citation>
    <scope>NUCLEOTIDE SEQUENCE</scope>
    <source>
        <strain evidence="2">CBS 123565</strain>
    </source>
</reference>
<accession>A0AAN6ZAY6</accession>
<protein>
    <submittedName>
        <fullName evidence="2">DUF1365-domain-containing protein</fullName>
    </submittedName>
</protein>
<dbReference type="PANTHER" id="PTHR33973">
    <property type="entry name" value="OS07G0153300 PROTEIN"/>
    <property type="match status" value="1"/>
</dbReference>
<dbReference type="InterPro" id="IPR010775">
    <property type="entry name" value="DUF1365"/>
</dbReference>
<proteinExistence type="predicted"/>
<feature type="transmembrane region" description="Helical" evidence="1">
    <location>
        <begin position="59"/>
        <end position="77"/>
    </location>
</feature>
<dbReference type="AlphaFoldDB" id="A0AAN6ZAY6"/>
<evidence type="ECO:0000256" key="1">
    <source>
        <dbReference type="SAM" id="Phobius"/>
    </source>
</evidence>
<gene>
    <name evidence="2" type="ORF">BT67DRAFT_427948</name>
</gene>
<dbReference type="EMBL" id="MU853427">
    <property type="protein sequence ID" value="KAK4131138.1"/>
    <property type="molecule type" value="Genomic_DNA"/>
</dbReference>
<feature type="transmembrane region" description="Helical" evidence="1">
    <location>
        <begin position="587"/>
        <end position="605"/>
    </location>
</feature>
<dbReference type="Pfam" id="PF07103">
    <property type="entry name" value="DUF1365"/>
    <property type="match status" value="1"/>
</dbReference>
<keyword evidence="1" id="KW-0812">Transmembrane</keyword>
<keyword evidence="1" id="KW-1133">Transmembrane helix</keyword>
<reference evidence="2" key="1">
    <citation type="journal article" date="2023" name="Mol. Phylogenet. Evol.">
        <title>Genome-scale phylogeny and comparative genomics of the fungal order Sordariales.</title>
        <authorList>
            <person name="Hensen N."/>
            <person name="Bonometti L."/>
            <person name="Westerberg I."/>
            <person name="Brannstrom I.O."/>
            <person name="Guillou S."/>
            <person name="Cros-Aarteil S."/>
            <person name="Calhoun S."/>
            <person name="Haridas S."/>
            <person name="Kuo A."/>
            <person name="Mondo S."/>
            <person name="Pangilinan J."/>
            <person name="Riley R."/>
            <person name="LaButti K."/>
            <person name="Andreopoulos B."/>
            <person name="Lipzen A."/>
            <person name="Chen C."/>
            <person name="Yan M."/>
            <person name="Daum C."/>
            <person name="Ng V."/>
            <person name="Clum A."/>
            <person name="Steindorff A."/>
            <person name="Ohm R.A."/>
            <person name="Martin F."/>
            <person name="Silar P."/>
            <person name="Natvig D.O."/>
            <person name="Lalanne C."/>
            <person name="Gautier V."/>
            <person name="Ament-Velasquez S.L."/>
            <person name="Kruys A."/>
            <person name="Hutchinson M.I."/>
            <person name="Powell A.J."/>
            <person name="Barry K."/>
            <person name="Miller A.N."/>
            <person name="Grigoriev I.V."/>
            <person name="Debuchy R."/>
            <person name="Gladieux P."/>
            <person name="Hiltunen Thoren M."/>
            <person name="Johannesson H."/>
        </authorList>
    </citation>
    <scope>NUCLEOTIDE SEQUENCE</scope>
    <source>
        <strain evidence="2">CBS 123565</strain>
    </source>
</reference>
<dbReference type="PANTHER" id="PTHR33973:SF4">
    <property type="entry name" value="OS07G0153300 PROTEIN"/>
    <property type="match status" value="1"/>
</dbReference>
<evidence type="ECO:0000313" key="3">
    <source>
        <dbReference type="Proteomes" id="UP001304895"/>
    </source>
</evidence>
<name>A0AAN6ZAY6_9PEZI</name>
<organism evidence="2 3">
    <name type="scientific">Trichocladium antarcticum</name>
    <dbReference type="NCBI Taxonomy" id="1450529"/>
    <lineage>
        <taxon>Eukaryota</taxon>
        <taxon>Fungi</taxon>
        <taxon>Dikarya</taxon>
        <taxon>Ascomycota</taxon>
        <taxon>Pezizomycotina</taxon>
        <taxon>Sordariomycetes</taxon>
        <taxon>Sordariomycetidae</taxon>
        <taxon>Sordariales</taxon>
        <taxon>Chaetomiaceae</taxon>
        <taxon>Trichocladium</taxon>
    </lineage>
</organism>
<feature type="transmembrane region" description="Helical" evidence="1">
    <location>
        <begin position="351"/>
        <end position="371"/>
    </location>
</feature>
<feature type="transmembrane region" description="Helical" evidence="1">
    <location>
        <begin position="116"/>
        <end position="137"/>
    </location>
</feature>
<evidence type="ECO:0000313" key="2">
    <source>
        <dbReference type="EMBL" id="KAK4131138.1"/>
    </source>
</evidence>
<comment type="caution">
    <text evidence="2">The sequence shown here is derived from an EMBL/GenBank/DDBJ whole genome shotgun (WGS) entry which is preliminary data.</text>
</comment>
<keyword evidence="3" id="KW-1185">Reference proteome</keyword>